<keyword evidence="8" id="KW-0378">Hydrolase</keyword>
<feature type="domain" description="Integrase catalytic" evidence="18">
    <location>
        <begin position="1049"/>
        <end position="1213"/>
    </location>
</feature>
<comment type="caution">
    <text evidence="19">The sequence shown here is derived from an EMBL/GenBank/DDBJ whole genome shotgun (WGS) entry which is preliminary data.</text>
</comment>
<protein>
    <submittedName>
        <fullName evidence="19">Uncharacterized protein</fullName>
    </submittedName>
</protein>
<evidence type="ECO:0000256" key="1">
    <source>
        <dbReference type="ARBA" id="ARBA00022670"/>
    </source>
</evidence>
<keyword evidence="11" id="KW-0695">RNA-directed DNA polymerase</keyword>
<keyword evidence="3" id="KW-0548">Nucleotidyltransferase</keyword>
<dbReference type="InterPro" id="IPR043502">
    <property type="entry name" value="DNA/RNA_pol_sf"/>
</dbReference>
<dbReference type="InterPro" id="IPR041588">
    <property type="entry name" value="Integrase_H2C2"/>
</dbReference>
<keyword evidence="4" id="KW-0540">Nuclease</keyword>
<keyword evidence="5" id="KW-0479">Metal-binding</keyword>
<keyword evidence="12" id="KW-0239">DNA-directed DNA polymerase</keyword>
<dbReference type="Pfam" id="PF17921">
    <property type="entry name" value="Integrase_H2C2"/>
    <property type="match status" value="1"/>
</dbReference>
<reference evidence="19" key="1">
    <citation type="submission" date="2023-07" db="EMBL/GenBank/DDBJ databases">
        <title>A chromosome-level genome assembly of Lolium multiflorum.</title>
        <authorList>
            <person name="Chen Y."/>
            <person name="Copetti D."/>
            <person name="Kolliker R."/>
            <person name="Studer B."/>
        </authorList>
    </citation>
    <scope>NUCLEOTIDE SEQUENCE</scope>
    <source>
        <strain evidence="19">02402/16</strain>
        <tissue evidence="19">Leaf</tissue>
    </source>
</reference>
<dbReference type="PROSITE" id="PS50994">
    <property type="entry name" value="INTEGRASE"/>
    <property type="match status" value="1"/>
</dbReference>
<dbReference type="GO" id="GO:0003887">
    <property type="term" value="F:DNA-directed DNA polymerase activity"/>
    <property type="evidence" value="ECO:0007669"/>
    <property type="project" value="UniProtKB-KW"/>
</dbReference>
<dbReference type="GO" id="GO:0006310">
    <property type="term" value="P:DNA recombination"/>
    <property type="evidence" value="ECO:0007669"/>
    <property type="project" value="UniProtKB-KW"/>
</dbReference>
<dbReference type="GO" id="GO:0003964">
    <property type="term" value="F:RNA-directed DNA polymerase activity"/>
    <property type="evidence" value="ECO:0007669"/>
    <property type="project" value="UniProtKB-KW"/>
</dbReference>
<dbReference type="InterPro" id="IPR050951">
    <property type="entry name" value="Retrovirus_Pol_polyprotein"/>
</dbReference>
<evidence type="ECO:0000313" key="19">
    <source>
        <dbReference type="EMBL" id="KAK1660715.1"/>
    </source>
</evidence>
<evidence type="ECO:0000256" key="5">
    <source>
        <dbReference type="ARBA" id="ARBA00022723"/>
    </source>
</evidence>
<dbReference type="Proteomes" id="UP001231189">
    <property type="component" value="Unassembled WGS sequence"/>
</dbReference>
<organism evidence="19 20">
    <name type="scientific">Lolium multiflorum</name>
    <name type="common">Italian ryegrass</name>
    <name type="synonym">Lolium perenne subsp. multiflorum</name>
    <dbReference type="NCBI Taxonomy" id="4521"/>
    <lineage>
        <taxon>Eukaryota</taxon>
        <taxon>Viridiplantae</taxon>
        <taxon>Streptophyta</taxon>
        <taxon>Embryophyta</taxon>
        <taxon>Tracheophyta</taxon>
        <taxon>Spermatophyta</taxon>
        <taxon>Magnoliopsida</taxon>
        <taxon>Liliopsida</taxon>
        <taxon>Poales</taxon>
        <taxon>Poaceae</taxon>
        <taxon>BOP clade</taxon>
        <taxon>Pooideae</taxon>
        <taxon>Poodae</taxon>
        <taxon>Poeae</taxon>
        <taxon>Poeae Chloroplast Group 2 (Poeae type)</taxon>
        <taxon>Loliodinae</taxon>
        <taxon>Loliinae</taxon>
        <taxon>Lolium</taxon>
    </lineage>
</organism>
<dbReference type="Pfam" id="PF17919">
    <property type="entry name" value="RT_RNaseH_2"/>
    <property type="match status" value="1"/>
</dbReference>
<dbReference type="InterPro" id="IPR036397">
    <property type="entry name" value="RNaseH_sf"/>
</dbReference>
<evidence type="ECO:0000256" key="16">
    <source>
        <dbReference type="SAM" id="MobiDB-lite"/>
    </source>
</evidence>
<dbReference type="InterPro" id="IPR000477">
    <property type="entry name" value="RT_dom"/>
</dbReference>
<dbReference type="GO" id="GO:0015074">
    <property type="term" value="P:DNA integration"/>
    <property type="evidence" value="ECO:0007669"/>
    <property type="project" value="UniProtKB-KW"/>
</dbReference>
<keyword evidence="1" id="KW-0645">Protease</keyword>
<keyword evidence="6" id="KW-0064">Aspartyl protease</keyword>
<dbReference type="CDD" id="cd01647">
    <property type="entry name" value="RT_LTR"/>
    <property type="match status" value="1"/>
</dbReference>
<keyword evidence="2" id="KW-0808">Transferase</keyword>
<dbReference type="GO" id="GO:0004190">
    <property type="term" value="F:aspartic-type endopeptidase activity"/>
    <property type="evidence" value="ECO:0007669"/>
    <property type="project" value="UniProtKB-KW"/>
</dbReference>
<dbReference type="PROSITE" id="PS50878">
    <property type="entry name" value="RT_POL"/>
    <property type="match status" value="1"/>
</dbReference>
<feature type="region of interest" description="Disordered" evidence="16">
    <location>
        <begin position="83"/>
        <end position="115"/>
    </location>
</feature>
<evidence type="ECO:0000256" key="4">
    <source>
        <dbReference type="ARBA" id="ARBA00022722"/>
    </source>
</evidence>
<evidence type="ECO:0000259" key="17">
    <source>
        <dbReference type="PROSITE" id="PS50878"/>
    </source>
</evidence>
<dbReference type="InterPro" id="IPR056924">
    <property type="entry name" value="SH3_Tf2-1"/>
</dbReference>
<feature type="domain" description="Reverse transcriptase" evidence="17">
    <location>
        <begin position="530"/>
        <end position="709"/>
    </location>
</feature>
<dbReference type="GO" id="GO:0006508">
    <property type="term" value="P:proteolysis"/>
    <property type="evidence" value="ECO:0007669"/>
    <property type="project" value="UniProtKB-KW"/>
</dbReference>
<evidence type="ECO:0000256" key="7">
    <source>
        <dbReference type="ARBA" id="ARBA00022759"/>
    </source>
</evidence>
<keyword evidence="14" id="KW-0233">DNA recombination</keyword>
<evidence type="ECO:0000256" key="3">
    <source>
        <dbReference type="ARBA" id="ARBA00022695"/>
    </source>
</evidence>
<dbReference type="GO" id="GO:0046872">
    <property type="term" value="F:metal ion binding"/>
    <property type="evidence" value="ECO:0007669"/>
    <property type="project" value="UniProtKB-KW"/>
</dbReference>
<dbReference type="CDD" id="cd00303">
    <property type="entry name" value="retropepsin_like"/>
    <property type="match status" value="1"/>
</dbReference>
<dbReference type="InterPro" id="IPR043128">
    <property type="entry name" value="Rev_trsase/Diguanyl_cyclase"/>
</dbReference>
<dbReference type="GO" id="GO:0003677">
    <property type="term" value="F:DNA binding"/>
    <property type="evidence" value="ECO:0007669"/>
    <property type="project" value="UniProtKB-KW"/>
</dbReference>
<dbReference type="Gene3D" id="2.40.70.10">
    <property type="entry name" value="Acid Proteases"/>
    <property type="match status" value="1"/>
</dbReference>
<dbReference type="Gene3D" id="1.10.340.70">
    <property type="match status" value="1"/>
</dbReference>
<evidence type="ECO:0000256" key="15">
    <source>
        <dbReference type="ARBA" id="ARBA00023268"/>
    </source>
</evidence>
<feature type="region of interest" description="Disordered" evidence="16">
    <location>
        <begin position="1361"/>
        <end position="1385"/>
    </location>
</feature>
<keyword evidence="9" id="KW-0460">Magnesium</keyword>
<dbReference type="PANTHER" id="PTHR37984">
    <property type="entry name" value="PROTEIN CBG26694"/>
    <property type="match status" value="1"/>
</dbReference>
<keyword evidence="13" id="KW-0238">DNA-binding</keyword>
<evidence type="ECO:0000256" key="11">
    <source>
        <dbReference type="ARBA" id="ARBA00022918"/>
    </source>
</evidence>
<dbReference type="SUPFAM" id="SSF50630">
    <property type="entry name" value="Acid proteases"/>
    <property type="match status" value="1"/>
</dbReference>
<keyword evidence="7" id="KW-0255">Endonuclease</keyword>
<dbReference type="InterPro" id="IPR041577">
    <property type="entry name" value="RT_RNaseH_2"/>
</dbReference>
<evidence type="ECO:0000256" key="8">
    <source>
        <dbReference type="ARBA" id="ARBA00022801"/>
    </source>
</evidence>
<dbReference type="Pfam" id="PF00665">
    <property type="entry name" value="rve"/>
    <property type="match status" value="1"/>
</dbReference>
<dbReference type="Gene3D" id="3.30.70.270">
    <property type="match status" value="2"/>
</dbReference>
<evidence type="ECO:0000256" key="13">
    <source>
        <dbReference type="ARBA" id="ARBA00023125"/>
    </source>
</evidence>
<dbReference type="InterPro" id="IPR021109">
    <property type="entry name" value="Peptidase_aspartic_dom_sf"/>
</dbReference>
<evidence type="ECO:0000256" key="10">
    <source>
        <dbReference type="ARBA" id="ARBA00022908"/>
    </source>
</evidence>
<evidence type="ECO:0000256" key="12">
    <source>
        <dbReference type="ARBA" id="ARBA00022932"/>
    </source>
</evidence>
<dbReference type="SUPFAM" id="SSF53098">
    <property type="entry name" value="Ribonuclease H-like"/>
    <property type="match status" value="1"/>
</dbReference>
<dbReference type="FunFam" id="3.30.70.270:FF:000020">
    <property type="entry name" value="Transposon Tf2-6 polyprotein-like Protein"/>
    <property type="match status" value="1"/>
</dbReference>
<dbReference type="Gene3D" id="3.30.420.10">
    <property type="entry name" value="Ribonuclease H-like superfamily/Ribonuclease H"/>
    <property type="match status" value="1"/>
</dbReference>
<proteinExistence type="predicted"/>
<keyword evidence="10" id="KW-0229">DNA integration</keyword>
<evidence type="ECO:0000256" key="14">
    <source>
        <dbReference type="ARBA" id="ARBA00023172"/>
    </source>
</evidence>
<dbReference type="InterPro" id="IPR012337">
    <property type="entry name" value="RNaseH-like_sf"/>
</dbReference>
<dbReference type="Pfam" id="PF08284">
    <property type="entry name" value="RVP_2"/>
    <property type="match status" value="1"/>
</dbReference>
<dbReference type="Gene3D" id="3.10.10.10">
    <property type="entry name" value="HIV Type 1 Reverse Transcriptase, subunit A, domain 1"/>
    <property type="match status" value="1"/>
</dbReference>
<dbReference type="CDD" id="cd09274">
    <property type="entry name" value="RNase_HI_RT_Ty3"/>
    <property type="match status" value="1"/>
</dbReference>
<sequence length="1408" mass="158661">MESLTPEGRAIYDTLTAASAVQQEQRKRDIDDLITKAVNTAVESAVRSSIDKAVSNMQLYADGVENTLQQHISELREQVGLAAHQDDPDQATRTLGGDAETGPDGRRVTSTTRRNQHQSLIRRLYKLVQTGSVEEYVNQFAELVDQLAAYENQPDPLHFVTRFLEGLKPAVRLLVAVQLPQDLDTAYTIALVQEEVGDGMTTLNSSVITTARRPPVTAPAYGRPLDDRSQTRSAEMSRTTDDKIAALRNYRRAKNLCFTCGEKYSREHKCQPTVQLHVVQEMVEFFQQPDTYQWEGIDSVTDMELMQLADVSFTDSPPEQSIVLHCTVQGHPAVFLLDSGSNNSFVNASLAAKLTGHVPLPTPRRVKVAGGGILTCNTHIPQCEWACDKLSFTSCFKILPLKSYDGIVGMDWLSSHSPQLIDWQQKWIAFQHRGAWVCLQGNPADTFACTVIELHVVQDADSVKTSVPPEVQSILDTFASIFAEPEGLPPHRAVSHSIPLIEGARPIQIRPYRLAPELKNEVEKQIAEMLHSGVIRPSASNFASPLIMVKKKDQTWRPCIDFRHLNALTVKSKYPLPVIDELLDELHGACWFSKLDLRAGYHQIRLTEGDEHKTAFHTHHGHYEFTVMAFGLTGAPATFQAEMNRTLASVLRKYAVVFFDDILVYSTNYQEHLQHLSSVLQLLQDNQWKVKISKCSFAQPSIHYLGHVISASGVATDEAKIETVKEWPTPMDVKQLRSFLGLAGYYRKFVQGYGSISQPLTALLRKNVPFVWTIETELAFQSLKKALIAAPVLALPDFSAVFVVETDACDTGIGAVLMQTDHPLAFVSKALGPRSKGLPTYEKEYMAILLAVQQWRAYLQHKEFIIRTDHASLTHLTDQRLHTPWQHKVLSKLMGMQYRIVYKKGLENKVADALSRRPHPELGIHAISCSQPAWILAVIDAYQQDAQAKALLQRLSIAKEPDDQFSLHGGIIRKQGRIWLPSNSAMQEQLILEFHASPMGGHSGIPVTLRCLKQLFVWKGMAASVHQFVKSCSVCQQAKADRSKYPGLLQPLPVPDSAFQVVSMDFIEGLPRSGRFNCIMVVVDKFSRFAHFIPLAHPFSAATVAYVFMDNIYKLHSAPEQIISDRDRVFTSAFWQQLFALTGTTLAMSSSYHPETDGQTERVNQCLEAYLRCFTHACPTKWVQWLTLAEFWYNTSPHSALGRSPFEVRYGRSPRHLGIVPQHMCAVPDLQTWLDERQLMQDLLKQHLEHARMRMKHQADKNRTERTFAVGDSVYLKLQPYVKSSIAPRAHHKLLFKYYGPYLVTERVGEVAYRLALPATSRIHPVIHVSQLKKAIGSQVQPESLATWEDHDDLKRRFPKAPAWGQAGHQGRENVNTDPDDMEPHQVALRERRARKESFRFSAKDWAH</sequence>
<evidence type="ECO:0000256" key="9">
    <source>
        <dbReference type="ARBA" id="ARBA00022842"/>
    </source>
</evidence>
<feature type="region of interest" description="Disordered" evidence="16">
    <location>
        <begin position="215"/>
        <end position="240"/>
    </location>
</feature>
<keyword evidence="20" id="KW-1185">Reference proteome</keyword>
<dbReference type="InterPro" id="IPR001584">
    <property type="entry name" value="Integrase_cat-core"/>
</dbReference>
<gene>
    <name evidence="19" type="ORF">QYE76_048874</name>
</gene>
<keyword evidence="15" id="KW-0511">Multifunctional enzyme</keyword>
<evidence type="ECO:0000259" key="18">
    <source>
        <dbReference type="PROSITE" id="PS50994"/>
    </source>
</evidence>
<evidence type="ECO:0000256" key="6">
    <source>
        <dbReference type="ARBA" id="ARBA00022750"/>
    </source>
</evidence>
<dbReference type="GO" id="GO:0004519">
    <property type="term" value="F:endonuclease activity"/>
    <property type="evidence" value="ECO:0007669"/>
    <property type="project" value="UniProtKB-KW"/>
</dbReference>
<dbReference type="SUPFAM" id="SSF56672">
    <property type="entry name" value="DNA/RNA polymerases"/>
    <property type="match status" value="1"/>
</dbReference>
<evidence type="ECO:0000256" key="2">
    <source>
        <dbReference type="ARBA" id="ARBA00022679"/>
    </source>
</evidence>
<name>A0AAD8WHS7_LOLMU</name>
<dbReference type="Pfam" id="PF00078">
    <property type="entry name" value="RVT_1"/>
    <property type="match status" value="1"/>
</dbReference>
<dbReference type="PANTHER" id="PTHR37984:SF5">
    <property type="entry name" value="PROTEIN NYNRIN-LIKE"/>
    <property type="match status" value="1"/>
</dbReference>
<accession>A0AAD8WHS7</accession>
<dbReference type="Pfam" id="PF24626">
    <property type="entry name" value="SH3_Tf2-1"/>
    <property type="match status" value="1"/>
</dbReference>
<evidence type="ECO:0000313" key="20">
    <source>
        <dbReference type="Proteomes" id="UP001231189"/>
    </source>
</evidence>
<dbReference type="FunFam" id="3.10.10.10:FF:000007">
    <property type="entry name" value="Retrovirus-related Pol polyprotein from transposon 17.6-like Protein"/>
    <property type="match status" value="1"/>
</dbReference>
<dbReference type="EMBL" id="JAUUTY010000003">
    <property type="protein sequence ID" value="KAK1660715.1"/>
    <property type="molecule type" value="Genomic_DNA"/>
</dbReference>